<name>A0A1I0QLA5_9BACT</name>
<accession>A0A1I0QLA5</accession>
<organism evidence="1 2">
    <name type="scientific">Roseivirga pacifica</name>
    <dbReference type="NCBI Taxonomy" id="1267423"/>
    <lineage>
        <taxon>Bacteria</taxon>
        <taxon>Pseudomonadati</taxon>
        <taxon>Bacteroidota</taxon>
        <taxon>Cytophagia</taxon>
        <taxon>Cytophagales</taxon>
        <taxon>Roseivirgaceae</taxon>
        <taxon>Roseivirga</taxon>
    </lineage>
</organism>
<dbReference type="STRING" id="1267423.SAMN05216290_2447"/>
<dbReference type="Proteomes" id="UP000199437">
    <property type="component" value="Unassembled WGS sequence"/>
</dbReference>
<proteinExistence type="predicted"/>
<keyword evidence="2" id="KW-1185">Reference proteome</keyword>
<sequence length="31" mass="3728">MEATQMSGFFYAQKKSLEDFFFEAYLNQIDK</sequence>
<dbReference type="EMBL" id="FOIR01000002">
    <property type="protein sequence ID" value="SEW28073.1"/>
    <property type="molecule type" value="Genomic_DNA"/>
</dbReference>
<gene>
    <name evidence="1" type="ORF">SAMN05216290_2447</name>
</gene>
<reference evidence="2" key="1">
    <citation type="submission" date="2016-10" db="EMBL/GenBank/DDBJ databases">
        <authorList>
            <person name="Varghese N."/>
            <person name="Submissions S."/>
        </authorList>
    </citation>
    <scope>NUCLEOTIDE SEQUENCE [LARGE SCALE GENOMIC DNA]</scope>
    <source>
        <strain evidence="2">CGMCC 1.12402</strain>
    </source>
</reference>
<dbReference type="AlphaFoldDB" id="A0A1I0QLA5"/>
<evidence type="ECO:0000313" key="1">
    <source>
        <dbReference type="EMBL" id="SEW28073.1"/>
    </source>
</evidence>
<protein>
    <submittedName>
        <fullName evidence="1">Uncharacterized protein</fullName>
    </submittedName>
</protein>
<evidence type="ECO:0000313" key="2">
    <source>
        <dbReference type="Proteomes" id="UP000199437"/>
    </source>
</evidence>